<keyword evidence="1" id="KW-0812">Transmembrane</keyword>
<gene>
    <name evidence="2" type="ORF">EDD61_10415</name>
</gene>
<feature type="transmembrane region" description="Helical" evidence="1">
    <location>
        <begin position="50"/>
        <end position="69"/>
    </location>
</feature>
<dbReference type="Proteomes" id="UP000295773">
    <property type="component" value="Unassembled WGS sequence"/>
</dbReference>
<keyword evidence="3" id="KW-1185">Reference proteome</keyword>
<dbReference type="RefSeq" id="WP_132224005.1">
    <property type="nucleotide sequence ID" value="NZ_JANKBG010000004.1"/>
</dbReference>
<feature type="transmembrane region" description="Helical" evidence="1">
    <location>
        <begin position="227"/>
        <end position="244"/>
    </location>
</feature>
<evidence type="ECO:0000313" key="2">
    <source>
        <dbReference type="EMBL" id="TCU62379.1"/>
    </source>
</evidence>
<sequence length="251" mass="29868">MQQFLRYTAWEMEKPKPFGLFHVLMLLVGISVCIGFAYRLRHVTKKQYVYGIFGISLVLLILELYKQLFHFYLLDAQQYDWWIFPFQLCSLPMYIGILFPFLKDKWRIPLETFLMDFSLLGAIMALLFPDDLMHRYVMLTAHAFLWHFLLLFLSLWIGFHKQGDTTTKGFLQTLPLFFMFAGIATFLNIAFHTLGELNMFYISPYYESTQPFFDLLTPIFGISMRNLIYLFCILLGAWLIHLIWRTLQKLL</sequence>
<reference evidence="2 3" key="1">
    <citation type="submission" date="2019-03" db="EMBL/GenBank/DDBJ databases">
        <title>Genomic Encyclopedia of Type Strains, Phase IV (KMG-IV): sequencing the most valuable type-strain genomes for metagenomic binning, comparative biology and taxonomic classification.</title>
        <authorList>
            <person name="Goeker M."/>
        </authorList>
    </citation>
    <scope>NUCLEOTIDE SEQUENCE [LARGE SCALE GENOMIC DNA]</scope>
    <source>
        <strain evidence="2 3">DSM 29481</strain>
    </source>
</reference>
<keyword evidence="1" id="KW-1133">Transmembrane helix</keyword>
<evidence type="ECO:0000256" key="1">
    <source>
        <dbReference type="SAM" id="Phobius"/>
    </source>
</evidence>
<accession>A0A4R3TLE1</accession>
<dbReference type="AlphaFoldDB" id="A0A4R3TLE1"/>
<proteinExistence type="predicted"/>
<feature type="transmembrane region" description="Helical" evidence="1">
    <location>
        <begin position="169"/>
        <end position="191"/>
    </location>
</feature>
<comment type="caution">
    <text evidence="2">The sequence shown here is derived from an EMBL/GenBank/DDBJ whole genome shotgun (WGS) entry which is preliminary data.</text>
</comment>
<feature type="transmembrane region" description="Helical" evidence="1">
    <location>
        <begin position="81"/>
        <end position="101"/>
    </location>
</feature>
<feature type="transmembrane region" description="Helical" evidence="1">
    <location>
        <begin position="113"/>
        <end position="129"/>
    </location>
</feature>
<dbReference type="EMBL" id="SMBP01000004">
    <property type="protein sequence ID" value="TCU62379.1"/>
    <property type="molecule type" value="Genomic_DNA"/>
</dbReference>
<feature type="transmembrane region" description="Helical" evidence="1">
    <location>
        <begin position="135"/>
        <end position="157"/>
    </location>
</feature>
<name>A0A4R3TLE1_9FIRM</name>
<dbReference type="Pfam" id="PF14808">
    <property type="entry name" value="TMEM164"/>
    <property type="match status" value="1"/>
</dbReference>
<keyword evidence="1" id="KW-0472">Membrane</keyword>
<feature type="transmembrane region" description="Helical" evidence="1">
    <location>
        <begin position="20"/>
        <end position="38"/>
    </location>
</feature>
<protein>
    <submittedName>
        <fullName evidence="2">Putative membrane protein YwaF</fullName>
    </submittedName>
</protein>
<organism evidence="2 3">
    <name type="scientific">Longicatena caecimuris</name>
    <dbReference type="NCBI Taxonomy" id="1796635"/>
    <lineage>
        <taxon>Bacteria</taxon>
        <taxon>Bacillati</taxon>
        <taxon>Bacillota</taxon>
        <taxon>Erysipelotrichia</taxon>
        <taxon>Erysipelotrichales</taxon>
        <taxon>Erysipelotrichaceae</taxon>
        <taxon>Longicatena</taxon>
    </lineage>
</organism>
<evidence type="ECO:0000313" key="3">
    <source>
        <dbReference type="Proteomes" id="UP000295773"/>
    </source>
</evidence>